<keyword evidence="2" id="KW-1185">Reference proteome</keyword>
<sequence>MQLRDFSTWLKAGRQIWECLEKPAEIIRNALQIGLLKGYWPDMSRIDGSLRVVIICRRIGCRHYSINVVPQ</sequence>
<reference evidence="1 2" key="1">
    <citation type="journal article" date="2020" name="Microorganisms">
        <title>Osmotic Adaptation and Compatible Solute Biosynthesis of Phototrophic Bacteria as Revealed from Genome Analyses.</title>
        <authorList>
            <person name="Imhoff J.F."/>
            <person name="Rahn T."/>
            <person name="Kunzel S."/>
            <person name="Keller A."/>
            <person name="Neulinger S.C."/>
        </authorList>
    </citation>
    <scope>NUCLEOTIDE SEQUENCE [LARGE SCALE GENOMIC DNA]</scope>
    <source>
        <strain evidence="1 2">DSM 6210</strain>
    </source>
</reference>
<dbReference type="EMBL" id="NRRV01000003">
    <property type="protein sequence ID" value="MBK1629591.1"/>
    <property type="molecule type" value="Genomic_DNA"/>
</dbReference>
<name>A0ABS1CDP7_9GAMM</name>
<comment type="caution">
    <text evidence="1">The sequence shown here is derived from an EMBL/GenBank/DDBJ whole genome shotgun (WGS) entry which is preliminary data.</text>
</comment>
<protein>
    <submittedName>
        <fullName evidence="1">Uncharacterized protein</fullName>
    </submittedName>
</protein>
<gene>
    <name evidence="1" type="ORF">CKO31_02315</name>
</gene>
<dbReference type="Proteomes" id="UP000748752">
    <property type="component" value="Unassembled WGS sequence"/>
</dbReference>
<accession>A0ABS1CDP7</accession>
<evidence type="ECO:0000313" key="2">
    <source>
        <dbReference type="Proteomes" id="UP000748752"/>
    </source>
</evidence>
<evidence type="ECO:0000313" key="1">
    <source>
        <dbReference type="EMBL" id="MBK1629591.1"/>
    </source>
</evidence>
<proteinExistence type="predicted"/>
<organism evidence="1 2">
    <name type="scientific">Thiohalocapsa halophila</name>
    <dbReference type="NCBI Taxonomy" id="69359"/>
    <lineage>
        <taxon>Bacteria</taxon>
        <taxon>Pseudomonadati</taxon>
        <taxon>Pseudomonadota</taxon>
        <taxon>Gammaproteobacteria</taxon>
        <taxon>Chromatiales</taxon>
        <taxon>Chromatiaceae</taxon>
        <taxon>Thiohalocapsa</taxon>
    </lineage>
</organism>